<evidence type="ECO:0000313" key="3">
    <source>
        <dbReference type="Proteomes" id="UP000812287"/>
    </source>
</evidence>
<dbReference type="AlphaFoldDB" id="A0A9P8AKU6"/>
<keyword evidence="3" id="KW-1185">Reference proteome</keyword>
<organism evidence="2 3">
    <name type="scientific">Guyanagaster necrorhizus</name>
    <dbReference type="NCBI Taxonomy" id="856835"/>
    <lineage>
        <taxon>Eukaryota</taxon>
        <taxon>Fungi</taxon>
        <taxon>Dikarya</taxon>
        <taxon>Basidiomycota</taxon>
        <taxon>Agaricomycotina</taxon>
        <taxon>Agaricomycetes</taxon>
        <taxon>Agaricomycetidae</taxon>
        <taxon>Agaricales</taxon>
        <taxon>Marasmiineae</taxon>
        <taxon>Physalacriaceae</taxon>
        <taxon>Guyanagaster</taxon>
    </lineage>
</organism>
<keyword evidence="1" id="KW-0812">Transmembrane</keyword>
<name>A0A9P8AKU6_9AGAR</name>
<keyword evidence="1" id="KW-1133">Transmembrane helix</keyword>
<dbReference type="GeneID" id="66106178"/>
<evidence type="ECO:0000313" key="2">
    <source>
        <dbReference type="EMBL" id="KAG7439563.1"/>
    </source>
</evidence>
<evidence type="ECO:0000256" key="1">
    <source>
        <dbReference type="SAM" id="Phobius"/>
    </source>
</evidence>
<gene>
    <name evidence="2" type="ORF">BT62DRAFT_913161</name>
</gene>
<sequence>DFQSGDLVLMHNTQIEKALNSEFSIMNQPFLCASKNKYFHILIFIVGYWTILLAQKHITMLVCD</sequence>
<protein>
    <submittedName>
        <fullName evidence="2">Uncharacterized protein</fullName>
    </submittedName>
</protein>
<comment type="caution">
    <text evidence="2">The sequence shown here is derived from an EMBL/GenBank/DDBJ whole genome shotgun (WGS) entry which is preliminary data.</text>
</comment>
<dbReference type="RefSeq" id="XP_043033063.1">
    <property type="nucleotide sequence ID" value="XM_043183881.1"/>
</dbReference>
<feature type="transmembrane region" description="Helical" evidence="1">
    <location>
        <begin position="38"/>
        <end position="54"/>
    </location>
</feature>
<dbReference type="EMBL" id="MU250590">
    <property type="protein sequence ID" value="KAG7439563.1"/>
    <property type="molecule type" value="Genomic_DNA"/>
</dbReference>
<dbReference type="Proteomes" id="UP000812287">
    <property type="component" value="Unassembled WGS sequence"/>
</dbReference>
<feature type="non-terminal residue" evidence="2">
    <location>
        <position position="1"/>
    </location>
</feature>
<accession>A0A9P8AKU6</accession>
<proteinExistence type="predicted"/>
<keyword evidence="1" id="KW-0472">Membrane</keyword>
<reference evidence="2" key="1">
    <citation type="submission" date="2020-11" db="EMBL/GenBank/DDBJ databases">
        <title>Adaptations for nitrogen fixation in a non-lichenized fungal sporocarp promotes dispersal by wood-feeding termites.</title>
        <authorList>
            <consortium name="DOE Joint Genome Institute"/>
            <person name="Koch R.A."/>
            <person name="Yoon G."/>
            <person name="Arayal U."/>
            <person name="Lail K."/>
            <person name="Amirebrahimi M."/>
            <person name="Labutti K."/>
            <person name="Lipzen A."/>
            <person name="Riley R."/>
            <person name="Barry K."/>
            <person name="Henrissat B."/>
            <person name="Grigoriev I.V."/>
            <person name="Herr J.R."/>
            <person name="Aime M.C."/>
        </authorList>
    </citation>
    <scope>NUCLEOTIDE SEQUENCE</scope>
    <source>
        <strain evidence="2">MCA 3950</strain>
    </source>
</reference>